<evidence type="ECO:0000256" key="4">
    <source>
        <dbReference type="ARBA" id="ARBA00022837"/>
    </source>
</evidence>
<dbReference type="AlphaFoldDB" id="A0A3Q8I1K0"/>
<feature type="compositionally biased region" description="Acidic residues" evidence="5">
    <location>
        <begin position="742"/>
        <end position="765"/>
    </location>
</feature>
<feature type="chain" id="PRO_5018733012" evidence="6">
    <location>
        <begin position="27"/>
        <end position="1099"/>
    </location>
</feature>
<dbReference type="GO" id="GO:0005509">
    <property type="term" value="F:calcium ion binding"/>
    <property type="evidence" value="ECO:0007669"/>
    <property type="project" value="InterPro"/>
</dbReference>
<dbReference type="InterPro" id="IPR059100">
    <property type="entry name" value="TSP3_bac"/>
</dbReference>
<accession>A0A3Q8I1K0</accession>
<keyword evidence="2" id="KW-0964">Secreted</keyword>
<dbReference type="Pfam" id="PF18884">
    <property type="entry name" value="TSP3_bac"/>
    <property type="match status" value="2"/>
</dbReference>
<protein>
    <submittedName>
        <fullName evidence="8">Cell surface protein</fullName>
    </submittedName>
</protein>
<dbReference type="Pfam" id="PF11617">
    <property type="entry name" value="Cu-binding_MopE"/>
    <property type="match status" value="4"/>
</dbReference>
<feature type="domain" description="Integrin beta-like protein A-E N-terminal" evidence="7">
    <location>
        <begin position="48"/>
        <end position="139"/>
    </location>
</feature>
<name>A0A3Q8I1K0_9BACT</name>
<evidence type="ECO:0000256" key="1">
    <source>
        <dbReference type="ARBA" id="ARBA00004613"/>
    </source>
</evidence>
<dbReference type="InterPro" id="IPR056844">
    <property type="entry name" value="SibA-E_N"/>
</dbReference>
<evidence type="ECO:0000256" key="5">
    <source>
        <dbReference type="SAM" id="MobiDB-lite"/>
    </source>
</evidence>
<feature type="region of interest" description="Disordered" evidence="5">
    <location>
        <begin position="679"/>
        <end position="726"/>
    </location>
</feature>
<dbReference type="InterPro" id="IPR028974">
    <property type="entry name" value="TSP_type-3_rpt"/>
</dbReference>
<keyword evidence="4" id="KW-0106">Calcium</keyword>
<evidence type="ECO:0000259" key="7">
    <source>
        <dbReference type="Pfam" id="PF24907"/>
    </source>
</evidence>
<comment type="subcellular location">
    <subcellularLocation>
        <location evidence="1">Secreted</location>
    </subcellularLocation>
</comment>
<feature type="signal peptide" evidence="6">
    <location>
        <begin position="1"/>
        <end position="26"/>
    </location>
</feature>
<reference evidence="8" key="1">
    <citation type="journal article" date="2018" name="J. Ind. Microbiol. Biotechnol.">
        <title>Genome mining reveals uncommon alkylpyrones as type III PKS products from myxobacteria.</title>
        <authorList>
            <person name="Hug J.J."/>
            <person name="Panter F."/>
            <person name="Krug D."/>
            <person name="Muller R."/>
        </authorList>
    </citation>
    <scope>NUCLEOTIDE SEQUENCE</scope>
    <source>
        <strain evidence="8">MSr9330</strain>
    </source>
</reference>
<evidence type="ECO:0000313" key="8">
    <source>
        <dbReference type="EMBL" id="AYM52543.1"/>
    </source>
</evidence>
<feature type="region of interest" description="Disordered" evidence="5">
    <location>
        <begin position="598"/>
        <end position="651"/>
    </location>
</feature>
<sequence length="1099" mass="110900">MSKLKHFLAVLFALSTVLLASQRAYATHFRYGNITYTIPDPSSPRTVRFTVTVSWNSAYQPVDSTSLSFGDNTTNPATVGSFIASGVDATGNQYSTYSYVTTHTYPASSVYTASFTSCCRLSNLVNAGDNSFLVQAKVDTNAGNTGNPVSFLPAILQFQVGGVRSHFIPAADPDGTPVTCRFATTAESAIATTPPIAAGNNIAPTISASANPPGCILSWNLTGATTGKQYANQVVLESTNPSSGQTSSAVLDYLIETVTSPIPTCAGSGTYTIPMGSTFMQDIVGTSNIPSPSLIVQNIYSNGVLTPISGSTGQSPFHSTLTWSPALGEQGTFLATVVYTDAQNKSAFCSLTLVVPDCPNYGKACSAGVGQCKKTGTITCAAGGAPACSAVAGDPQPETCDGLDNNCDGEIDEGNPGAGDNCTTTGLPGVCATGLTDCGSNGAIKCIPDVQPGSIAEVCNGLDDNCDGAVDEGYNVGGTCSVGVGGCATKGAIVCDGTGGAMCPAVAGSPTAEICNGIDDNCDGTKDEGFSVGGACTAGLGACKASGNFTCNLMGAVVCDALVGTSAPEICGNAIDEDCDGKLDTGCVDSDGDGLFDSVEVGLGTDPNDADTDDDGVPDGAEVDPQADTDGDGLINLLDPDSDNDGLYDGTELGRDCAGPGTNKAKHHCIADADQGATKTDPLLADTDGSGARDGSEDWNLNGKVDADETDPNLGSDDASVVDTDGDKLGDKLEAFLHANPDDADSDDDGVLDGDEANPADDTDGDGLVCLLDADSDNDGLFDGTEVGKNCLDPATNQSAGRCRPDANHGVTKTSAVMRDTDGGGASDGSEDVNLDGLVDPGETDPTKESDDGKVTDSDGDGLGDKLETKIGSDPHDADTDDDGLLDGDEANPSEDTDGDGVTNVADPDSDGDGLFDGTELGKDCSEANTDNSKGLCIADVDPTTVTCPIHSDTDWGGALDGAEDLNHDGAKTALERDPLDAADDANEPECTKDADCGGAKSGKVCDATTLKCVDGCRESGGNGCPTGKICTSANTAIGECHDSSASGGGNGAGGDGSSGSSDGCSCSLITTHDEANGLWLLAAAGILAGTRRRQRRAR</sequence>
<feature type="region of interest" description="Disordered" evidence="5">
    <location>
        <begin position="739"/>
        <end position="768"/>
    </location>
</feature>
<dbReference type="SUPFAM" id="SSF103647">
    <property type="entry name" value="TSP type-3 repeat"/>
    <property type="match status" value="1"/>
</dbReference>
<keyword evidence="3 6" id="KW-0732">Signal</keyword>
<feature type="compositionally biased region" description="Acidic residues" evidence="5">
    <location>
        <begin position="608"/>
        <end position="631"/>
    </location>
</feature>
<feature type="region of interest" description="Disordered" evidence="5">
    <location>
        <begin position="795"/>
        <end position="920"/>
    </location>
</feature>
<evidence type="ECO:0000256" key="2">
    <source>
        <dbReference type="ARBA" id="ARBA00022525"/>
    </source>
</evidence>
<dbReference type="InterPro" id="IPR021655">
    <property type="entry name" value="Put_metal-bd"/>
</dbReference>
<dbReference type="PANTHER" id="PTHR37467">
    <property type="entry name" value="EXPORTED CALCIUM-BINDING GLYCOPROTEIN-RELATED"/>
    <property type="match status" value="1"/>
</dbReference>
<dbReference type="InterPro" id="IPR053180">
    <property type="entry name" value="Ca-binding_acidic-repeat"/>
</dbReference>
<feature type="compositionally biased region" description="Acidic residues" evidence="5">
    <location>
        <begin position="879"/>
        <end position="899"/>
    </location>
</feature>
<evidence type="ECO:0000256" key="3">
    <source>
        <dbReference type="ARBA" id="ARBA00022729"/>
    </source>
</evidence>
<feature type="compositionally biased region" description="Basic and acidic residues" evidence="5">
    <location>
        <begin position="845"/>
        <end position="878"/>
    </location>
</feature>
<proteinExistence type="predicted"/>
<dbReference type="EMBL" id="MH908877">
    <property type="protein sequence ID" value="AYM52543.1"/>
    <property type="molecule type" value="Genomic_DNA"/>
</dbReference>
<organism evidence="8">
    <name type="scientific">Aetherobacter fasciculatus</name>
    <dbReference type="NCBI Taxonomy" id="888830"/>
    <lineage>
        <taxon>Bacteria</taxon>
        <taxon>Pseudomonadati</taxon>
        <taxon>Myxococcota</taxon>
        <taxon>Polyangia</taxon>
        <taxon>Polyangiales</taxon>
        <taxon>Polyangiaceae</taxon>
        <taxon>Aetherobacter</taxon>
    </lineage>
</organism>
<evidence type="ECO:0000256" key="6">
    <source>
        <dbReference type="SAM" id="SignalP"/>
    </source>
</evidence>
<dbReference type="PANTHER" id="PTHR37467:SF1">
    <property type="entry name" value="EXPORTED CALCIUM-BINDING GLYCOPROTEIN"/>
    <property type="match status" value="1"/>
</dbReference>
<dbReference type="Pfam" id="PF24907">
    <property type="entry name" value="SIBA-E_N"/>
    <property type="match status" value="1"/>
</dbReference>